<keyword evidence="4" id="KW-1185">Reference proteome</keyword>
<reference evidence="3 4" key="1">
    <citation type="submission" date="2019-04" db="EMBL/GenBank/DDBJ databases">
        <title>Comparative genomics and transcriptomics to analyze fruiting body development in filamentous ascomycetes.</title>
        <authorList>
            <consortium name="DOE Joint Genome Institute"/>
            <person name="Lutkenhaus R."/>
            <person name="Traeger S."/>
            <person name="Breuer J."/>
            <person name="Kuo A."/>
            <person name="Lipzen A."/>
            <person name="Pangilinan J."/>
            <person name="Dilworth D."/>
            <person name="Sandor L."/>
            <person name="Poggeler S."/>
            <person name="Barry K."/>
            <person name="Grigoriev I.V."/>
            <person name="Nowrousian M."/>
        </authorList>
    </citation>
    <scope>NUCLEOTIDE SEQUENCE [LARGE SCALE GENOMIC DNA]</scope>
    <source>
        <strain evidence="3 4">CBS 389.68</strain>
    </source>
</reference>
<protein>
    <recommendedName>
        <fullName evidence="5">Camp independent regulatory protein</fullName>
    </recommendedName>
</protein>
<dbReference type="PANTHER" id="PTHR28027">
    <property type="entry name" value="TRANSCRIPTIONAL REGULATOR MIT1"/>
    <property type="match status" value="1"/>
</dbReference>
<evidence type="ECO:0000256" key="2">
    <source>
        <dbReference type="SAM" id="MobiDB-lite"/>
    </source>
</evidence>
<evidence type="ECO:0008006" key="5">
    <source>
        <dbReference type="Google" id="ProtNLM"/>
    </source>
</evidence>
<dbReference type="EMBL" id="ML220112">
    <property type="protein sequence ID" value="TGZ85507.1"/>
    <property type="molecule type" value="Genomic_DNA"/>
</dbReference>
<dbReference type="AlphaFoldDB" id="A0A4S2N859"/>
<gene>
    <name evidence="3" type="ORF">EX30DRAFT_337854</name>
</gene>
<sequence length="550" mass="59815">MALSGLYKPGHGRNSFIGRYGGYSYSGRPKYSWSPPESGISAHAEKEGLCNGEGSSEGSIHTSRRRDQNGTRPPSLTLALAPGMGLSPRATHSHFGHTGSSQSLDVRAPRALRAPLPHPAGYSTISNHHSDFDLAALVGSSEASIPYLFIPPVESPHTLLTPSISRYGNPTPSPFTHQPSCLSPVNMPAKSANAKVHGGCVPSWRGFILDSFDSLILVQLADRGLLPRTTRRPVESDRLELIRSGHTFIYGEEESGIKRWTDGLSWSPSRILGNQLIYRQLASPAQSSGSPRPKAHGPNNHTTTPVIVEDIDYSSDFVHSLVGSLVDSYDFLPGGLVKKTFTAKCNNMTYHVVSYYTIQDAQSGLLERPSNFYYTERYNPNLFRANAWRVEINEQGHEKSDTRGRRSRSRSSTPPGPSPPAPIINVPQQPVVHLASSQSSQFPLVNTPSGHHSYAHYSLSLGQAQFWNMSPPHLAPPAGVVTPPNGDDMTPPNGFMNPSTGFVAAPTRVMTAPNDSMTAGPTEDEAHGHTPLEYGYQGAYTYPPQYPQYN</sequence>
<feature type="region of interest" description="Disordered" evidence="2">
    <location>
        <begin position="394"/>
        <end position="425"/>
    </location>
</feature>
<evidence type="ECO:0000256" key="1">
    <source>
        <dbReference type="ARBA" id="ARBA00008359"/>
    </source>
</evidence>
<dbReference type="InParanoid" id="A0A4S2N859"/>
<evidence type="ECO:0000313" key="3">
    <source>
        <dbReference type="EMBL" id="TGZ85507.1"/>
    </source>
</evidence>
<dbReference type="Proteomes" id="UP000298138">
    <property type="component" value="Unassembled WGS sequence"/>
</dbReference>
<dbReference type="GO" id="GO:0003677">
    <property type="term" value="F:DNA binding"/>
    <property type="evidence" value="ECO:0007669"/>
    <property type="project" value="TreeGrafter"/>
</dbReference>
<comment type="similarity">
    <text evidence="1">Belongs to the MIT1/WOR1 family.</text>
</comment>
<dbReference type="Pfam" id="PF09729">
    <property type="entry name" value="Gti1_Pac2"/>
    <property type="match status" value="1"/>
</dbReference>
<feature type="compositionally biased region" description="Basic and acidic residues" evidence="2">
    <location>
        <begin position="394"/>
        <end position="404"/>
    </location>
</feature>
<feature type="region of interest" description="Disordered" evidence="2">
    <location>
        <begin position="45"/>
        <end position="81"/>
    </location>
</feature>
<dbReference type="InterPro" id="IPR018608">
    <property type="entry name" value="Gti1/Pac2"/>
</dbReference>
<dbReference type="PANTHER" id="PTHR28027:SF2">
    <property type="entry name" value="TRANSCRIPTIONAL REGULATOR MIT1"/>
    <property type="match status" value="1"/>
</dbReference>
<accession>A0A4S2N859</accession>
<evidence type="ECO:0000313" key="4">
    <source>
        <dbReference type="Proteomes" id="UP000298138"/>
    </source>
</evidence>
<dbReference type="OrthoDB" id="5319641at2759"/>
<proteinExistence type="inferred from homology"/>
<feature type="region of interest" description="Disordered" evidence="2">
    <location>
        <begin position="283"/>
        <end position="304"/>
    </location>
</feature>
<organism evidence="3 4">
    <name type="scientific">Ascodesmis nigricans</name>
    <dbReference type="NCBI Taxonomy" id="341454"/>
    <lineage>
        <taxon>Eukaryota</taxon>
        <taxon>Fungi</taxon>
        <taxon>Dikarya</taxon>
        <taxon>Ascomycota</taxon>
        <taxon>Pezizomycotina</taxon>
        <taxon>Pezizomycetes</taxon>
        <taxon>Pezizales</taxon>
        <taxon>Ascodesmidaceae</taxon>
        <taxon>Ascodesmis</taxon>
    </lineage>
</organism>
<name>A0A4S2N859_9PEZI</name>